<protein>
    <submittedName>
        <fullName evidence="1">Uncharacterized protein</fullName>
    </submittedName>
</protein>
<comment type="caution">
    <text evidence="1">The sequence shown here is derived from an EMBL/GenBank/DDBJ whole genome shotgun (WGS) entry which is preliminary data.</text>
</comment>
<dbReference type="EMBL" id="DAAUQT010000042">
    <property type="protein sequence ID" value="HAF2502862.1"/>
    <property type="molecule type" value="Genomic_DNA"/>
</dbReference>
<dbReference type="AlphaFoldDB" id="A0A744II31"/>
<accession>A0A744II31</accession>
<dbReference type="EMBL" id="DAAVRS010000030">
    <property type="protein sequence ID" value="HAF6043961.1"/>
    <property type="molecule type" value="Genomic_DNA"/>
</dbReference>
<gene>
    <name evidence="2" type="ORF">G8N95_004741</name>
    <name evidence="1" type="ORF">G9F00_004771</name>
</gene>
<reference evidence="1" key="2">
    <citation type="submission" date="2020-02" db="EMBL/GenBank/DDBJ databases">
        <authorList>
            <consortium name="NCBI Pathogen Detection Project"/>
        </authorList>
    </citation>
    <scope>NUCLEOTIDE SEQUENCE</scope>
    <source>
        <strain evidence="1">MA.CK_97/00002312</strain>
        <strain evidence="2">MA.GW_S01608-07</strain>
    </source>
</reference>
<proteinExistence type="predicted"/>
<name>A0A744II31_SALER</name>
<sequence length="66" mass="7669">MSDKRKSYNVPADKYLRLERMAVDMSYKAGKTIKWTEIISYLIDNYAKDAVADMLSKEMSNKKTNV</sequence>
<reference evidence="1" key="1">
    <citation type="journal article" date="2018" name="Genome Biol.">
        <title>SKESA: strategic k-mer extension for scrupulous assemblies.</title>
        <authorList>
            <person name="Souvorov A."/>
            <person name="Agarwala R."/>
            <person name="Lipman D.J."/>
        </authorList>
    </citation>
    <scope>NUCLEOTIDE SEQUENCE</scope>
    <source>
        <strain evidence="1">MA.CK_97/00002312</strain>
        <strain evidence="2">MA.GW_S01608-07</strain>
    </source>
</reference>
<evidence type="ECO:0000313" key="2">
    <source>
        <dbReference type="EMBL" id="HAF6043961.1"/>
    </source>
</evidence>
<evidence type="ECO:0000313" key="1">
    <source>
        <dbReference type="EMBL" id="HAF2502862.1"/>
    </source>
</evidence>
<organism evidence="1">
    <name type="scientific">Salmonella enterica</name>
    <name type="common">Salmonella choleraesuis</name>
    <dbReference type="NCBI Taxonomy" id="28901"/>
    <lineage>
        <taxon>Bacteria</taxon>
        <taxon>Pseudomonadati</taxon>
        <taxon>Pseudomonadota</taxon>
        <taxon>Gammaproteobacteria</taxon>
        <taxon>Enterobacterales</taxon>
        <taxon>Enterobacteriaceae</taxon>
        <taxon>Salmonella</taxon>
    </lineage>
</organism>